<proteinExistence type="evidence at transcript level"/>
<reference evidence="1" key="1">
    <citation type="submission" date="2020-04" db="EMBL/GenBank/DDBJ databases">
        <authorList>
            <person name="Neveu A P."/>
        </authorList>
    </citation>
    <scope>NUCLEOTIDE SEQUENCE</scope>
    <source>
        <tissue evidence="1">Whole embryo</tissue>
    </source>
</reference>
<gene>
    <name evidence="1" type="primary">LOC108950684-001</name>
</gene>
<dbReference type="AlphaFoldDB" id="A0A6F9DK26"/>
<protein>
    <submittedName>
        <fullName evidence="1">Uncharacterized protein LOC108950684</fullName>
    </submittedName>
</protein>
<name>A0A6F9DK26_9ASCI</name>
<sequence>MASWEMVVRRLFGKNVTKQQQKVFILRVKKLWSKKGEHVSSDNSSREVNRVTDTVVSDSRPVQFSPNRVENDTSFEENFSLKNDEVSQEVRYWSPLHKCSDSAVFVLPKKEWDLVYGSVEGRYAKNKDWTDIVRTALKASNSYCSFGFKSHRWNKPTNSKLVFTCQGKCRFDTCQRTFRIDLKELDSKEFQVSYKGEIKHRMNTVVACPLKGSRRAELKNTLRHVAAREQHSESIKKLSEDVFESGNRDLAPNETVLKKARQEARKIQVLDESEMGALQKMFHRQRENSVGEKLPGVLRKWSGEPRSVMLWSEETLRIFHDRTQFDAAYIDATGSIITGVAKEKPFYAYEIVVRHPHKGRAPIAVGTYVANSHNATSIKHFIGSFKSDANKVCGKTRPRLLICDGSVPLIQSVLAEFFEESLETYLSRCFYVVTGTATAEMLAKPFLYLCGSHTMKNMKNLASLVKKRRFSC</sequence>
<dbReference type="EMBL" id="LR787464">
    <property type="protein sequence ID" value="CAB3263326.1"/>
    <property type="molecule type" value="mRNA"/>
</dbReference>
<organism evidence="1">
    <name type="scientific">Phallusia mammillata</name>
    <dbReference type="NCBI Taxonomy" id="59560"/>
    <lineage>
        <taxon>Eukaryota</taxon>
        <taxon>Metazoa</taxon>
        <taxon>Chordata</taxon>
        <taxon>Tunicata</taxon>
        <taxon>Ascidiacea</taxon>
        <taxon>Phlebobranchia</taxon>
        <taxon>Ascidiidae</taxon>
        <taxon>Phallusia</taxon>
    </lineage>
</organism>
<accession>A0A6F9DK26</accession>
<evidence type="ECO:0000313" key="1">
    <source>
        <dbReference type="EMBL" id="CAB3263326.1"/>
    </source>
</evidence>